<accession>A0A6A6XEN4</accession>
<gene>
    <name evidence="2" type="ORF">K505DRAFT_324548</name>
</gene>
<evidence type="ECO:0000313" key="3">
    <source>
        <dbReference type="Proteomes" id="UP000799757"/>
    </source>
</evidence>
<protein>
    <submittedName>
        <fullName evidence="2">Uncharacterized protein</fullName>
    </submittedName>
</protein>
<sequence length="91" mass="10064">MIRLTYPSSQQSARQPYTTSSKTAPKISPQHPRHPPSLSSAKSEKLLFKRTHLLAARRQPAFPSLFASSSSLQTSHHATPRYAAPPSYPPL</sequence>
<dbReference type="EMBL" id="MU001881">
    <property type="protein sequence ID" value="KAF2794728.1"/>
    <property type="molecule type" value="Genomic_DNA"/>
</dbReference>
<reference evidence="2" key="1">
    <citation type="journal article" date="2020" name="Stud. Mycol.">
        <title>101 Dothideomycetes genomes: a test case for predicting lifestyles and emergence of pathogens.</title>
        <authorList>
            <person name="Haridas S."/>
            <person name="Albert R."/>
            <person name="Binder M."/>
            <person name="Bloem J."/>
            <person name="Labutti K."/>
            <person name="Salamov A."/>
            <person name="Andreopoulos B."/>
            <person name="Baker S."/>
            <person name="Barry K."/>
            <person name="Bills G."/>
            <person name="Bluhm B."/>
            <person name="Cannon C."/>
            <person name="Castanera R."/>
            <person name="Culley D."/>
            <person name="Daum C."/>
            <person name="Ezra D."/>
            <person name="Gonzalez J."/>
            <person name="Henrissat B."/>
            <person name="Kuo A."/>
            <person name="Liang C."/>
            <person name="Lipzen A."/>
            <person name="Lutzoni F."/>
            <person name="Magnuson J."/>
            <person name="Mondo S."/>
            <person name="Nolan M."/>
            <person name="Ohm R."/>
            <person name="Pangilinan J."/>
            <person name="Park H.-J."/>
            <person name="Ramirez L."/>
            <person name="Alfaro M."/>
            <person name="Sun H."/>
            <person name="Tritt A."/>
            <person name="Yoshinaga Y."/>
            <person name="Zwiers L.-H."/>
            <person name="Turgeon B."/>
            <person name="Goodwin S."/>
            <person name="Spatafora J."/>
            <person name="Crous P."/>
            <person name="Grigoriev I."/>
        </authorList>
    </citation>
    <scope>NUCLEOTIDE SEQUENCE</scope>
    <source>
        <strain evidence="2">CBS 109.77</strain>
    </source>
</reference>
<dbReference type="Proteomes" id="UP000799757">
    <property type="component" value="Unassembled WGS sequence"/>
</dbReference>
<dbReference type="AlphaFoldDB" id="A0A6A6XEN4"/>
<organism evidence="2 3">
    <name type="scientific">Melanomma pulvis-pyrius CBS 109.77</name>
    <dbReference type="NCBI Taxonomy" id="1314802"/>
    <lineage>
        <taxon>Eukaryota</taxon>
        <taxon>Fungi</taxon>
        <taxon>Dikarya</taxon>
        <taxon>Ascomycota</taxon>
        <taxon>Pezizomycotina</taxon>
        <taxon>Dothideomycetes</taxon>
        <taxon>Pleosporomycetidae</taxon>
        <taxon>Pleosporales</taxon>
        <taxon>Melanommataceae</taxon>
        <taxon>Melanomma</taxon>
    </lineage>
</organism>
<feature type="region of interest" description="Disordered" evidence="1">
    <location>
        <begin position="1"/>
        <end position="44"/>
    </location>
</feature>
<feature type="compositionally biased region" description="Polar residues" evidence="1">
    <location>
        <begin position="1"/>
        <end position="23"/>
    </location>
</feature>
<name>A0A6A6XEN4_9PLEO</name>
<proteinExistence type="predicted"/>
<feature type="region of interest" description="Disordered" evidence="1">
    <location>
        <begin position="69"/>
        <end position="91"/>
    </location>
</feature>
<keyword evidence="3" id="KW-1185">Reference proteome</keyword>
<evidence type="ECO:0000313" key="2">
    <source>
        <dbReference type="EMBL" id="KAF2794728.1"/>
    </source>
</evidence>
<feature type="non-terminal residue" evidence="2">
    <location>
        <position position="91"/>
    </location>
</feature>
<evidence type="ECO:0000256" key="1">
    <source>
        <dbReference type="SAM" id="MobiDB-lite"/>
    </source>
</evidence>